<dbReference type="InterPro" id="IPR014810">
    <property type="entry name" value="Fcf2_C"/>
</dbReference>
<dbReference type="EMBL" id="FLQW01001773">
    <property type="protein sequence ID" value="SBS91448.1"/>
    <property type="molecule type" value="Genomic_DNA"/>
</dbReference>
<evidence type="ECO:0000313" key="3">
    <source>
        <dbReference type="EMBL" id="SCP03771.1"/>
    </source>
</evidence>
<reference evidence="3 5" key="3">
    <citation type="submission" date="2016-06" db="EMBL/GenBank/DDBJ databases">
        <authorList>
            <consortium name="Pathogen Informatics"/>
        </authorList>
    </citation>
    <scope>NUCLEOTIDE SEQUENCE [LARGE SCALE GENOMIC DNA]</scope>
</reference>
<dbReference type="KEGG" id="pmal:PMUG01_14083200"/>
<accession>A0A1A8WJK8</accession>
<gene>
    <name evidence="3" type="primary">PmUG01_14083200</name>
    <name evidence="2" type="ORF">PMALA_033030</name>
    <name evidence="3" type="ORF">PMUG01_14083200</name>
</gene>
<organism evidence="2 4">
    <name type="scientific">Plasmodium malariae</name>
    <dbReference type="NCBI Taxonomy" id="5858"/>
    <lineage>
        <taxon>Eukaryota</taxon>
        <taxon>Sar</taxon>
        <taxon>Alveolata</taxon>
        <taxon>Apicomplexa</taxon>
        <taxon>Aconoidasida</taxon>
        <taxon>Haemosporida</taxon>
        <taxon>Plasmodiidae</taxon>
        <taxon>Plasmodium</taxon>
        <taxon>Plasmodium (Plasmodium)</taxon>
    </lineage>
</organism>
<name>A0A1A8WJK8_PLAMA</name>
<dbReference type="EMBL" id="LT594635">
    <property type="protein sequence ID" value="SCP03771.1"/>
    <property type="molecule type" value="Genomic_DNA"/>
</dbReference>
<dbReference type="Proteomes" id="UP000219813">
    <property type="component" value="Chromosome 14"/>
</dbReference>
<dbReference type="GeneID" id="39872143"/>
<keyword evidence="5" id="KW-1185">Reference proteome</keyword>
<evidence type="ECO:0000313" key="4">
    <source>
        <dbReference type="Proteomes" id="UP000078597"/>
    </source>
</evidence>
<dbReference type="Proteomes" id="UP000078597">
    <property type="component" value="Unassembled WGS sequence"/>
</dbReference>
<reference evidence="4" key="1">
    <citation type="submission" date="2016-05" db="EMBL/GenBank/DDBJ databases">
        <authorList>
            <person name="Naeem Raeece"/>
        </authorList>
    </citation>
    <scope>NUCLEOTIDE SEQUENCE [LARGE SCALE GENOMIC DNA]</scope>
</reference>
<dbReference type="Pfam" id="PF08698">
    <property type="entry name" value="Fcf2"/>
    <property type="match status" value="1"/>
</dbReference>
<protein>
    <submittedName>
        <fullName evidence="2">rRNA-processing protein, putative</fullName>
    </submittedName>
</protein>
<sequence length="177" mass="20864">MFEQMAPLGNNKNLNILETISPEPISVLSYVNEVMENKRREKVAKNNHLIEWGYMKKTEKTEELKLQWKLIQHENLYTKNEYQKIKKDEKMPNFFQVATLVNGNDKIKVGAGKESQSLHTSNKRKKKCLSALQLFEKDKEMKEWCVKKYTKIQTQKNIGGKSFVRKQRKQLLSMQKA</sequence>
<dbReference type="OMA" id="WKLIQHE"/>
<feature type="domain" description="Fcf2 pre-rRNA processing C-terminal" evidence="1">
    <location>
        <begin position="45"/>
        <end position="148"/>
    </location>
</feature>
<proteinExistence type="predicted"/>
<evidence type="ECO:0000313" key="2">
    <source>
        <dbReference type="EMBL" id="SBS91448.1"/>
    </source>
</evidence>
<dbReference type="RefSeq" id="XP_028864723.1">
    <property type="nucleotide sequence ID" value="XM_029008433.1"/>
</dbReference>
<reference evidence="2" key="2">
    <citation type="submission" date="2016-05" db="EMBL/GenBank/DDBJ databases">
        <authorList>
            <person name="Lavstsen T."/>
            <person name="Jespersen J.S."/>
        </authorList>
    </citation>
    <scope>NUCLEOTIDE SEQUENCE [LARGE SCALE GENOMIC DNA]</scope>
</reference>
<dbReference type="AlphaFoldDB" id="A0A1A8WJK8"/>
<evidence type="ECO:0000259" key="1">
    <source>
        <dbReference type="Pfam" id="PF08698"/>
    </source>
</evidence>
<dbReference type="OrthoDB" id="427886at2759"/>
<dbReference type="VEuPathDB" id="PlasmoDB:PmUG01_14083200"/>
<evidence type="ECO:0000313" key="5">
    <source>
        <dbReference type="Proteomes" id="UP000219813"/>
    </source>
</evidence>